<dbReference type="GO" id="GO:0004190">
    <property type="term" value="F:aspartic-type endopeptidase activity"/>
    <property type="evidence" value="ECO:0007669"/>
    <property type="project" value="InterPro"/>
</dbReference>
<organism evidence="1 3">
    <name type="scientific">Francisella adeliensis</name>
    <dbReference type="NCBI Taxonomy" id="2007306"/>
    <lineage>
        <taxon>Bacteria</taxon>
        <taxon>Pseudomonadati</taxon>
        <taxon>Pseudomonadota</taxon>
        <taxon>Gammaproteobacteria</taxon>
        <taxon>Thiotrichales</taxon>
        <taxon>Francisellaceae</taxon>
        <taxon>Francisella</taxon>
    </lineage>
</organism>
<accession>A0A2Z4XVM3</accession>
<dbReference type="InterPro" id="IPR021109">
    <property type="entry name" value="Peptidase_aspartic_dom_sf"/>
</dbReference>
<dbReference type="Gene3D" id="2.40.70.10">
    <property type="entry name" value="Acid Proteases"/>
    <property type="match status" value="2"/>
</dbReference>
<protein>
    <recommendedName>
        <fullName evidence="5">Aspartyl protease</fullName>
    </recommendedName>
</protein>
<dbReference type="GO" id="GO:0006508">
    <property type="term" value="P:proteolysis"/>
    <property type="evidence" value="ECO:0007669"/>
    <property type="project" value="InterPro"/>
</dbReference>
<dbReference type="AlphaFoldDB" id="A0A2Z4XVM3"/>
<evidence type="ECO:0008006" key="5">
    <source>
        <dbReference type="Google" id="ProtNLM"/>
    </source>
</evidence>
<evidence type="ECO:0000313" key="4">
    <source>
        <dbReference type="Proteomes" id="UP000681131"/>
    </source>
</evidence>
<dbReference type="InterPro" id="IPR001969">
    <property type="entry name" value="Aspartic_peptidase_AS"/>
</dbReference>
<dbReference type="EMBL" id="CP043424">
    <property type="protein sequence ID" value="QIW11130.1"/>
    <property type="molecule type" value="Genomic_DNA"/>
</dbReference>
<reference evidence="2 4" key="2">
    <citation type="submission" date="2019-08" db="EMBL/GenBank/DDBJ databases">
        <title>Complete genome sequences of Francisella adeliensis (FSC1325 and FSC1326).</title>
        <authorList>
            <person name="Ohrman C."/>
            <person name="Uneklint I."/>
            <person name="Vallesi A."/>
            <person name="Karlsson L."/>
            <person name="Sjodin A."/>
        </authorList>
    </citation>
    <scope>NUCLEOTIDE SEQUENCE [LARGE SCALE GENOMIC DNA]</scope>
    <source>
        <strain evidence="2 4">FSC1325</strain>
    </source>
</reference>
<name>A0A2Z4XVM3_9GAMM</name>
<proteinExistence type="predicted"/>
<reference evidence="1 3" key="1">
    <citation type="submission" date="2017-06" db="EMBL/GenBank/DDBJ databases">
        <title>Complete genome of Francisella adeliensis.</title>
        <authorList>
            <person name="Vallesi A."/>
            <person name="Sjodin A."/>
        </authorList>
    </citation>
    <scope>NUCLEOTIDE SEQUENCE [LARGE SCALE GENOMIC DNA]</scope>
    <source>
        <strain evidence="1 3">FDC440</strain>
    </source>
</reference>
<dbReference type="EMBL" id="CP021781">
    <property type="protein sequence ID" value="AXA32904.1"/>
    <property type="molecule type" value="Genomic_DNA"/>
</dbReference>
<evidence type="ECO:0000313" key="2">
    <source>
        <dbReference type="EMBL" id="QIW11130.1"/>
    </source>
</evidence>
<dbReference type="SUPFAM" id="SSF50630">
    <property type="entry name" value="Acid proteases"/>
    <property type="match status" value="1"/>
</dbReference>
<dbReference type="Pfam" id="PF13975">
    <property type="entry name" value="gag-asp_proteas"/>
    <property type="match status" value="1"/>
</dbReference>
<dbReference type="Proteomes" id="UP000681131">
    <property type="component" value="Chromosome"/>
</dbReference>
<gene>
    <name evidence="1" type="ORF">CDH04_00035</name>
    <name evidence="2" type="ORF">FZC43_00035</name>
</gene>
<dbReference type="OrthoDB" id="185963at2"/>
<sequence length="317" mass="34902">MSIFIKSIILLFSLLLVNICVASDIVLSKFLDQYGYEPLKLIDSKETSNAPYIVAKVNGKKAYILLDSGSSGVNIFKNSLAELDLKSSDSSSYSANMTGKVLKDKTVTLKSIDVGNISLENIKSEITNQPKKLSLPTLIFGTKFLEKYNALFDFSTSKVYFTKQSVSPKNHYIIGKNLEAQGYKAIKLNKLLSGHEIITVSFNGNNAVNCLLDTGTSNLTIAEDYAKSIGLKEGEKETIKATDGTLEVSDTYISSLLLNPLNSFFEPRIELKKFDATLANIQAMKNFLGVLCVVGYKELKEVNAVYDFSAGILYIKK</sequence>
<dbReference type="KEGG" id="fad:CDH04_00035"/>
<evidence type="ECO:0000313" key="1">
    <source>
        <dbReference type="EMBL" id="AXA32904.1"/>
    </source>
</evidence>
<dbReference type="Pfam" id="PF13650">
    <property type="entry name" value="Asp_protease_2"/>
    <property type="match status" value="1"/>
</dbReference>
<dbReference type="RefSeq" id="WP_112869081.1">
    <property type="nucleotide sequence ID" value="NZ_CP021781.1"/>
</dbReference>
<keyword evidence="4" id="KW-1185">Reference proteome</keyword>
<evidence type="ECO:0000313" key="3">
    <source>
        <dbReference type="Proteomes" id="UP000251120"/>
    </source>
</evidence>
<dbReference type="Proteomes" id="UP000251120">
    <property type="component" value="Chromosome"/>
</dbReference>
<dbReference type="PROSITE" id="PS00141">
    <property type="entry name" value="ASP_PROTEASE"/>
    <property type="match status" value="1"/>
</dbReference>